<dbReference type="Pfam" id="PF00078">
    <property type="entry name" value="RVT_1"/>
    <property type="match status" value="1"/>
</dbReference>
<dbReference type="Gene3D" id="3.30.70.270">
    <property type="match status" value="1"/>
</dbReference>
<dbReference type="InterPro" id="IPR043502">
    <property type="entry name" value="DNA/RNA_pol_sf"/>
</dbReference>
<gene>
    <name evidence="3" type="ORF">CRG98_012032</name>
</gene>
<evidence type="ECO:0000256" key="1">
    <source>
        <dbReference type="SAM" id="MobiDB-lite"/>
    </source>
</evidence>
<comment type="caution">
    <text evidence="3">The sequence shown here is derived from an EMBL/GenBank/DDBJ whole genome shotgun (WGS) entry which is preliminary data.</text>
</comment>
<dbReference type="PANTHER" id="PTHR24559">
    <property type="entry name" value="TRANSPOSON TY3-I GAG-POL POLYPROTEIN"/>
    <property type="match status" value="1"/>
</dbReference>
<evidence type="ECO:0000259" key="2">
    <source>
        <dbReference type="PROSITE" id="PS50878"/>
    </source>
</evidence>
<sequence length="279" mass="31826">MALLKEFVDVFLAELPEGLPPIRGIEHQINLVLGSALPNRPTYRCNPNEAKKLQRQVNEKGYVRESMSPCSVPAHLEPKKDGSMRMCVDSRAINKITVKYRYPIPRLNDMLDELNGSKVFSKIDLKSGYHQIRMEQGDEWKTTFKTKRGLYELMVMPFGLSNAPSTFMRLMNHVLREFIGHFFVVYFDDILVHNRTIEEHAEHLGRVFETPRYEEDMDLRANPSEPRGDDVPKNTDQDEARSSSGPITRSLAKKLAAILAGPLTLLKNLEIGDEESSPK</sequence>
<dbReference type="STRING" id="22663.A0A2I0KG41"/>
<feature type="region of interest" description="Disordered" evidence="1">
    <location>
        <begin position="218"/>
        <end position="247"/>
    </location>
</feature>
<dbReference type="InterPro" id="IPR053134">
    <property type="entry name" value="RNA-dir_DNA_polymerase"/>
</dbReference>
<dbReference type="InterPro" id="IPR043128">
    <property type="entry name" value="Rev_trsase/Diguanyl_cyclase"/>
</dbReference>
<dbReference type="PROSITE" id="PS50878">
    <property type="entry name" value="RT_POL"/>
    <property type="match status" value="1"/>
</dbReference>
<dbReference type="PANTHER" id="PTHR24559:SF437">
    <property type="entry name" value="RNA-DIRECTED DNA POLYMERASE HOMOLOG"/>
    <property type="match status" value="1"/>
</dbReference>
<organism evidence="3 4">
    <name type="scientific">Punica granatum</name>
    <name type="common">Pomegranate</name>
    <dbReference type="NCBI Taxonomy" id="22663"/>
    <lineage>
        <taxon>Eukaryota</taxon>
        <taxon>Viridiplantae</taxon>
        <taxon>Streptophyta</taxon>
        <taxon>Embryophyta</taxon>
        <taxon>Tracheophyta</taxon>
        <taxon>Spermatophyta</taxon>
        <taxon>Magnoliopsida</taxon>
        <taxon>eudicotyledons</taxon>
        <taxon>Gunneridae</taxon>
        <taxon>Pentapetalae</taxon>
        <taxon>rosids</taxon>
        <taxon>malvids</taxon>
        <taxon>Myrtales</taxon>
        <taxon>Lythraceae</taxon>
        <taxon>Punica</taxon>
    </lineage>
</organism>
<dbReference type="EMBL" id="PGOL01000597">
    <property type="protein sequence ID" value="PKI67448.1"/>
    <property type="molecule type" value="Genomic_DNA"/>
</dbReference>
<dbReference type="CDD" id="cd01647">
    <property type="entry name" value="RT_LTR"/>
    <property type="match status" value="1"/>
</dbReference>
<dbReference type="Proteomes" id="UP000233551">
    <property type="component" value="Unassembled WGS sequence"/>
</dbReference>
<dbReference type="InterPro" id="IPR000477">
    <property type="entry name" value="RT_dom"/>
</dbReference>
<feature type="compositionally biased region" description="Basic and acidic residues" evidence="1">
    <location>
        <begin position="226"/>
        <end position="241"/>
    </location>
</feature>
<dbReference type="AlphaFoldDB" id="A0A2I0KG41"/>
<feature type="domain" description="Reverse transcriptase" evidence="2">
    <location>
        <begin position="58"/>
        <end position="259"/>
    </location>
</feature>
<name>A0A2I0KG41_PUNGR</name>
<dbReference type="SUPFAM" id="SSF56672">
    <property type="entry name" value="DNA/RNA polymerases"/>
    <property type="match status" value="1"/>
</dbReference>
<protein>
    <recommendedName>
        <fullName evidence="2">Reverse transcriptase domain-containing protein</fullName>
    </recommendedName>
</protein>
<keyword evidence="4" id="KW-1185">Reference proteome</keyword>
<proteinExistence type="predicted"/>
<evidence type="ECO:0000313" key="4">
    <source>
        <dbReference type="Proteomes" id="UP000233551"/>
    </source>
</evidence>
<dbReference type="Gene3D" id="3.10.10.10">
    <property type="entry name" value="HIV Type 1 Reverse Transcriptase, subunit A, domain 1"/>
    <property type="match status" value="1"/>
</dbReference>
<evidence type="ECO:0000313" key="3">
    <source>
        <dbReference type="EMBL" id="PKI67448.1"/>
    </source>
</evidence>
<reference evidence="3 4" key="1">
    <citation type="submission" date="2017-11" db="EMBL/GenBank/DDBJ databases">
        <title>De-novo sequencing of pomegranate (Punica granatum L.) genome.</title>
        <authorList>
            <person name="Akparov Z."/>
            <person name="Amiraslanov A."/>
            <person name="Hajiyeva S."/>
            <person name="Abbasov M."/>
            <person name="Kaur K."/>
            <person name="Hamwieh A."/>
            <person name="Solovyev V."/>
            <person name="Salamov A."/>
            <person name="Braich B."/>
            <person name="Kosarev P."/>
            <person name="Mahmoud A."/>
            <person name="Hajiyev E."/>
            <person name="Babayeva S."/>
            <person name="Izzatullayeva V."/>
            <person name="Mammadov A."/>
            <person name="Mammadov A."/>
            <person name="Sharifova S."/>
            <person name="Ojaghi J."/>
            <person name="Eynullazada K."/>
            <person name="Bayramov B."/>
            <person name="Abdulazimova A."/>
            <person name="Shahmuradov I."/>
        </authorList>
    </citation>
    <scope>NUCLEOTIDE SEQUENCE [LARGE SCALE GENOMIC DNA]</scope>
    <source>
        <strain evidence="4">cv. AG2017</strain>
        <tissue evidence="3">Leaf</tissue>
    </source>
</reference>
<accession>A0A2I0KG41</accession>